<dbReference type="AlphaFoldDB" id="A0AAD1SF93"/>
<name>A0AAD1SF93_PELCU</name>
<evidence type="ECO:0000313" key="1">
    <source>
        <dbReference type="EMBL" id="CAH2300457.1"/>
    </source>
</evidence>
<reference evidence="1" key="1">
    <citation type="submission" date="2022-03" db="EMBL/GenBank/DDBJ databases">
        <authorList>
            <person name="Alioto T."/>
            <person name="Alioto T."/>
            <person name="Gomez Garrido J."/>
        </authorList>
    </citation>
    <scope>NUCLEOTIDE SEQUENCE</scope>
</reference>
<protein>
    <submittedName>
        <fullName evidence="1">Tigger transposable element-derived 1-like</fullName>
    </submittedName>
</protein>
<organism evidence="1 2">
    <name type="scientific">Pelobates cultripes</name>
    <name type="common">Western spadefoot toad</name>
    <dbReference type="NCBI Taxonomy" id="61616"/>
    <lineage>
        <taxon>Eukaryota</taxon>
        <taxon>Metazoa</taxon>
        <taxon>Chordata</taxon>
        <taxon>Craniata</taxon>
        <taxon>Vertebrata</taxon>
        <taxon>Euteleostomi</taxon>
        <taxon>Amphibia</taxon>
        <taxon>Batrachia</taxon>
        <taxon>Anura</taxon>
        <taxon>Pelobatoidea</taxon>
        <taxon>Pelobatidae</taxon>
        <taxon>Pelobates</taxon>
    </lineage>
</organism>
<sequence length="161" mass="18110">MHGEAASSDIAAAEEFATEFLEVIVSGGYLPQQVFNCDDTGLFWKRMTKRTFITEQEISLPGHKPMKDRLTLTLHEFWREHFDIVSFLQIITIARAGVSQTNLNSAWRNMWPDCVVKPASSAFAPAPESTVLEEIVSLGWAMGLEETEEDVYELVEDVIAD</sequence>
<dbReference type="Proteomes" id="UP001295444">
    <property type="component" value="Chromosome 06"/>
</dbReference>
<evidence type="ECO:0000313" key="2">
    <source>
        <dbReference type="Proteomes" id="UP001295444"/>
    </source>
</evidence>
<gene>
    <name evidence="1" type="ORF">PECUL_23A018491</name>
</gene>
<proteinExistence type="predicted"/>
<keyword evidence="2" id="KW-1185">Reference proteome</keyword>
<accession>A0AAD1SF93</accession>
<dbReference type="EMBL" id="OW240917">
    <property type="protein sequence ID" value="CAH2300457.1"/>
    <property type="molecule type" value="Genomic_DNA"/>
</dbReference>